<evidence type="ECO:0000256" key="1">
    <source>
        <dbReference type="ARBA" id="ARBA00023015"/>
    </source>
</evidence>
<dbReference type="SUPFAM" id="SSF46689">
    <property type="entry name" value="Homeodomain-like"/>
    <property type="match status" value="1"/>
</dbReference>
<gene>
    <name evidence="6" type="primary">tetR_12</name>
    <name evidence="6" type="ORF">C1Y40_04474</name>
</gene>
<proteinExistence type="predicted"/>
<organism evidence="6 7">
    <name type="scientific">Mycobacterium talmoniae</name>
    <dbReference type="NCBI Taxonomy" id="1858794"/>
    <lineage>
        <taxon>Bacteria</taxon>
        <taxon>Bacillati</taxon>
        <taxon>Actinomycetota</taxon>
        <taxon>Actinomycetes</taxon>
        <taxon>Mycobacteriales</taxon>
        <taxon>Mycobacteriaceae</taxon>
        <taxon>Mycobacterium</taxon>
    </lineage>
</organism>
<evidence type="ECO:0000256" key="3">
    <source>
        <dbReference type="ARBA" id="ARBA00023163"/>
    </source>
</evidence>
<dbReference type="Pfam" id="PF02909">
    <property type="entry name" value="TetR_C_1"/>
    <property type="match status" value="1"/>
</dbReference>
<dbReference type="RefSeq" id="WP_083341616.1">
    <property type="nucleotide sequence ID" value="NZ_MLQM01000021.1"/>
</dbReference>
<dbReference type="Proteomes" id="UP000238296">
    <property type="component" value="Unassembled WGS sequence"/>
</dbReference>
<accession>A0A2S8BFA6</accession>
<dbReference type="Pfam" id="PF00440">
    <property type="entry name" value="TetR_N"/>
    <property type="match status" value="1"/>
</dbReference>
<evidence type="ECO:0000313" key="7">
    <source>
        <dbReference type="Proteomes" id="UP000238296"/>
    </source>
</evidence>
<feature type="DNA-binding region" description="H-T-H motif" evidence="4">
    <location>
        <begin position="44"/>
        <end position="63"/>
    </location>
</feature>
<keyword evidence="3" id="KW-0804">Transcription</keyword>
<feature type="domain" description="HTH tetR-type" evidence="5">
    <location>
        <begin position="21"/>
        <end position="81"/>
    </location>
</feature>
<evidence type="ECO:0000256" key="4">
    <source>
        <dbReference type="PROSITE-ProRule" id="PRU00335"/>
    </source>
</evidence>
<dbReference type="SUPFAM" id="SSF48498">
    <property type="entry name" value="Tetracyclin repressor-like, C-terminal domain"/>
    <property type="match status" value="1"/>
</dbReference>
<dbReference type="PROSITE" id="PS50977">
    <property type="entry name" value="HTH_TETR_2"/>
    <property type="match status" value="1"/>
</dbReference>
<name>A0A2S8BFA6_9MYCO</name>
<dbReference type="GO" id="GO:0003700">
    <property type="term" value="F:DNA-binding transcription factor activity"/>
    <property type="evidence" value="ECO:0007669"/>
    <property type="project" value="TreeGrafter"/>
</dbReference>
<reference evidence="6 7" key="1">
    <citation type="journal article" date="2017" name="Int. J. Syst. Evol. Microbiol.">
        <title>Mycobacterium talmoniae sp. nov., a slowly growing mycobacterium isolated from human respiratory samples.</title>
        <authorList>
            <person name="Davidson R.M."/>
            <person name="DeGroote M.A."/>
            <person name="Marola J.L."/>
            <person name="Buss S."/>
            <person name="Jones V."/>
            <person name="McNeil M.R."/>
            <person name="Freifeld A.G."/>
            <person name="Elaine Epperson L."/>
            <person name="Hasan N.A."/>
            <person name="Jackson M."/>
            <person name="Iwen P.C."/>
            <person name="Salfinger M."/>
            <person name="Strong M."/>
        </authorList>
    </citation>
    <scope>NUCLEOTIDE SEQUENCE [LARGE SCALE GENOMIC DNA]</scope>
    <source>
        <strain evidence="6 7">ATCC BAA-2683</strain>
    </source>
</reference>
<dbReference type="InterPro" id="IPR009057">
    <property type="entry name" value="Homeodomain-like_sf"/>
</dbReference>
<dbReference type="InterPro" id="IPR001647">
    <property type="entry name" value="HTH_TetR"/>
</dbReference>
<dbReference type="GO" id="GO:0045892">
    <property type="term" value="P:negative regulation of DNA-templated transcription"/>
    <property type="evidence" value="ECO:0007669"/>
    <property type="project" value="InterPro"/>
</dbReference>
<comment type="caution">
    <text evidence="6">The sequence shown here is derived from an EMBL/GenBank/DDBJ whole genome shotgun (WGS) entry which is preliminary data.</text>
</comment>
<evidence type="ECO:0000256" key="2">
    <source>
        <dbReference type="ARBA" id="ARBA00023125"/>
    </source>
</evidence>
<sequence length="215" mass="23183">MPTSSRDGGGTRTKPRDYRNFLTLDAIIAEATAVADADGLEAVSMRVLADRLGCTPRALYRHVSGKDEVLELLADAALGDIPDARTDITWQDSLLDFFVAMRAKLVALPAVATIVAQQAVAGPHFHRHANRLVGILLDAGFDADAAADTVVTLAYYTLGASLPGTGQRLHDTYRVREINTTMLPALAHIAGHFNADSAEHRFRTSLYRLLGTYGP</sequence>
<dbReference type="Gene3D" id="1.10.357.10">
    <property type="entry name" value="Tetracycline Repressor, domain 2"/>
    <property type="match status" value="1"/>
</dbReference>
<dbReference type="EMBL" id="PPEA01000652">
    <property type="protein sequence ID" value="PQM45357.1"/>
    <property type="molecule type" value="Genomic_DNA"/>
</dbReference>
<dbReference type="PANTHER" id="PTHR30055:SF151">
    <property type="entry name" value="TRANSCRIPTIONAL REGULATORY PROTEIN"/>
    <property type="match status" value="1"/>
</dbReference>
<dbReference type="InterPro" id="IPR050109">
    <property type="entry name" value="HTH-type_TetR-like_transc_reg"/>
</dbReference>
<dbReference type="PANTHER" id="PTHR30055">
    <property type="entry name" value="HTH-TYPE TRANSCRIPTIONAL REGULATOR RUTR"/>
    <property type="match status" value="1"/>
</dbReference>
<evidence type="ECO:0000259" key="5">
    <source>
        <dbReference type="PROSITE" id="PS50977"/>
    </source>
</evidence>
<dbReference type="AlphaFoldDB" id="A0A2S8BFA6"/>
<dbReference type="GO" id="GO:0000976">
    <property type="term" value="F:transcription cis-regulatory region binding"/>
    <property type="evidence" value="ECO:0007669"/>
    <property type="project" value="TreeGrafter"/>
</dbReference>
<keyword evidence="2 4" id="KW-0238">DNA-binding</keyword>
<protein>
    <submittedName>
        <fullName evidence="6">Tetracycline repressor protein class E</fullName>
    </submittedName>
</protein>
<keyword evidence="1" id="KW-0805">Transcription regulation</keyword>
<evidence type="ECO:0000313" key="6">
    <source>
        <dbReference type="EMBL" id="PQM45357.1"/>
    </source>
</evidence>
<dbReference type="InterPro" id="IPR004111">
    <property type="entry name" value="Repressor_TetR_C"/>
</dbReference>
<dbReference type="InterPro" id="IPR036271">
    <property type="entry name" value="Tet_transcr_reg_TetR-rel_C_sf"/>
</dbReference>